<feature type="active site" evidence="5">
    <location>
        <position position="249"/>
    </location>
</feature>
<dbReference type="InterPro" id="IPR029510">
    <property type="entry name" value="Ald_DH_CS_GLU"/>
</dbReference>
<comment type="catalytic activity">
    <reaction evidence="4">
        <text>an aldehyde + NAD(+) + H2O = a carboxylate + NADH + 2 H(+)</text>
        <dbReference type="Rhea" id="RHEA:16185"/>
        <dbReference type="ChEBI" id="CHEBI:15377"/>
        <dbReference type="ChEBI" id="CHEBI:15378"/>
        <dbReference type="ChEBI" id="CHEBI:17478"/>
        <dbReference type="ChEBI" id="CHEBI:29067"/>
        <dbReference type="ChEBI" id="CHEBI:57540"/>
        <dbReference type="ChEBI" id="CHEBI:57945"/>
        <dbReference type="EC" id="1.2.1.3"/>
    </reaction>
</comment>
<sequence length="482" mass="50932">MTVNLFPNYIAGTWAAGRGAATNINPSDLNDTIGDYAQASADQTAQAIEAAAAAFPKWRAASPLIRFEALDRIGSEILARVDELGDMLAREEGKTLPEAKAEAHRAGHLFKYFAAEAYRTTGDIYQSLREGVSLKVLREPIGVVGVITPWNFPLAIPAWKIAPALAYGNTVVFKPAELVPGSAWMLSDIIARAGLPDGVFNLVMGKGREVGEAIVTHPKVSGVTFTGSTPVGRNMGAALFARGAKMQLEMGGKNPLIVLDDADLDLAVHCALQGSFFSTGQRCTASSRLIVTEGIHDAFVDRLCTAMKDLRIGDARAADTQIGPVASEAQLAIDKRYVSQAVDDGATLAAGGGEVESKTPGHYFAPALFTDVSPQAAVARDEIFGPIAAVLRVPDYDAALATANDCEFGLSAGIVSRDAAKIDHFSQNAESGMIQVNLPTAGMDFHAPFTGRKGSSYGAPEKGSYCREFFTAAKVVHEGRGQ</sequence>
<evidence type="ECO:0000256" key="2">
    <source>
        <dbReference type="ARBA" id="ARBA00023002"/>
    </source>
</evidence>
<dbReference type="GO" id="GO:0004029">
    <property type="term" value="F:aldehyde dehydrogenase (NAD+) activity"/>
    <property type="evidence" value="ECO:0007669"/>
    <property type="project" value="UniProtKB-EC"/>
</dbReference>
<evidence type="ECO:0000313" key="8">
    <source>
        <dbReference type="EMBL" id="SMX35857.1"/>
    </source>
</evidence>
<evidence type="ECO:0000259" key="7">
    <source>
        <dbReference type="Pfam" id="PF00171"/>
    </source>
</evidence>
<dbReference type="RefSeq" id="WP_097803170.1">
    <property type="nucleotide sequence ID" value="NZ_FXYH01000002.1"/>
</dbReference>
<organism evidence="8 9">
    <name type="scientific">Pelagimonas varians</name>
    <dbReference type="NCBI Taxonomy" id="696760"/>
    <lineage>
        <taxon>Bacteria</taxon>
        <taxon>Pseudomonadati</taxon>
        <taxon>Pseudomonadota</taxon>
        <taxon>Alphaproteobacteria</taxon>
        <taxon>Rhodobacterales</taxon>
        <taxon>Roseobacteraceae</taxon>
        <taxon>Pelagimonas</taxon>
    </lineage>
</organism>
<dbReference type="Proteomes" id="UP000220836">
    <property type="component" value="Unassembled WGS sequence"/>
</dbReference>
<dbReference type="CDD" id="cd07097">
    <property type="entry name" value="ALDH_KGSADH-YcbD"/>
    <property type="match status" value="1"/>
</dbReference>
<evidence type="ECO:0000256" key="1">
    <source>
        <dbReference type="ARBA" id="ARBA00009986"/>
    </source>
</evidence>
<keyword evidence="2 6" id="KW-0560">Oxidoreductase</keyword>
<feature type="domain" description="Aldehyde dehydrogenase" evidence="7">
    <location>
        <begin position="21"/>
        <end position="476"/>
    </location>
</feature>
<dbReference type="Gene3D" id="3.40.605.10">
    <property type="entry name" value="Aldehyde Dehydrogenase, Chain A, domain 1"/>
    <property type="match status" value="1"/>
</dbReference>
<dbReference type="Gene3D" id="3.40.309.10">
    <property type="entry name" value="Aldehyde Dehydrogenase, Chain A, domain 2"/>
    <property type="match status" value="1"/>
</dbReference>
<dbReference type="InterPro" id="IPR016161">
    <property type="entry name" value="Ald_DH/histidinol_DH"/>
</dbReference>
<dbReference type="SUPFAM" id="SSF53720">
    <property type="entry name" value="ALDH-like"/>
    <property type="match status" value="1"/>
</dbReference>
<evidence type="ECO:0000313" key="9">
    <source>
        <dbReference type="Proteomes" id="UP000220836"/>
    </source>
</evidence>
<protein>
    <recommendedName>
        <fullName evidence="3">aldehyde dehydrogenase (NAD(+))</fullName>
        <ecNumber evidence="3">1.2.1.3</ecNumber>
    </recommendedName>
</protein>
<comment type="similarity">
    <text evidence="1 6">Belongs to the aldehyde dehydrogenase family.</text>
</comment>
<dbReference type="Pfam" id="PF00171">
    <property type="entry name" value="Aldedh"/>
    <property type="match status" value="1"/>
</dbReference>
<dbReference type="PANTHER" id="PTHR42804">
    <property type="entry name" value="ALDEHYDE DEHYDROGENASE"/>
    <property type="match status" value="1"/>
</dbReference>
<dbReference type="PANTHER" id="PTHR42804:SF1">
    <property type="entry name" value="ALDEHYDE DEHYDROGENASE-RELATED"/>
    <property type="match status" value="1"/>
</dbReference>
<dbReference type="InterPro" id="IPR016163">
    <property type="entry name" value="Ald_DH_C"/>
</dbReference>
<dbReference type="FunFam" id="3.40.605.10:FF:000007">
    <property type="entry name" value="NAD/NADP-dependent betaine aldehyde dehydrogenase"/>
    <property type="match status" value="1"/>
</dbReference>
<dbReference type="EMBL" id="FXYH01000002">
    <property type="protein sequence ID" value="SMX35857.1"/>
    <property type="molecule type" value="Genomic_DNA"/>
</dbReference>
<dbReference type="PROSITE" id="PS00687">
    <property type="entry name" value="ALDEHYDE_DEHYDR_GLU"/>
    <property type="match status" value="1"/>
</dbReference>
<reference evidence="8 9" key="1">
    <citation type="submission" date="2017-05" db="EMBL/GenBank/DDBJ databases">
        <authorList>
            <person name="Song R."/>
            <person name="Chenine A.L."/>
            <person name="Ruprecht R.M."/>
        </authorList>
    </citation>
    <scope>NUCLEOTIDE SEQUENCE [LARGE SCALE GENOMIC DNA]</scope>
    <source>
        <strain evidence="8 9">CECT 8663</strain>
    </source>
</reference>
<dbReference type="InterPro" id="IPR015590">
    <property type="entry name" value="Aldehyde_DH_dom"/>
</dbReference>
<dbReference type="AlphaFoldDB" id="A0A238K072"/>
<dbReference type="InterPro" id="IPR016162">
    <property type="entry name" value="Ald_DH_N"/>
</dbReference>
<accession>A0A238K072</accession>
<gene>
    <name evidence="8" type="primary">aldHT_1</name>
    <name evidence="8" type="ORF">PEV8663_00616</name>
</gene>
<dbReference type="EC" id="1.2.1.3" evidence="3"/>
<proteinExistence type="inferred from homology"/>
<evidence type="ECO:0000256" key="3">
    <source>
        <dbReference type="ARBA" id="ARBA00024226"/>
    </source>
</evidence>
<name>A0A238K072_9RHOB</name>
<dbReference type="PROSITE" id="PS00070">
    <property type="entry name" value="ALDEHYDE_DEHYDR_CYS"/>
    <property type="match status" value="1"/>
</dbReference>
<dbReference type="InterPro" id="IPR016160">
    <property type="entry name" value="Ald_DH_CS_CYS"/>
</dbReference>
<evidence type="ECO:0000256" key="4">
    <source>
        <dbReference type="ARBA" id="ARBA00049194"/>
    </source>
</evidence>
<keyword evidence="9" id="KW-1185">Reference proteome</keyword>
<dbReference type="OrthoDB" id="9812625at2"/>
<evidence type="ECO:0000256" key="6">
    <source>
        <dbReference type="RuleBase" id="RU003345"/>
    </source>
</evidence>
<evidence type="ECO:0000256" key="5">
    <source>
        <dbReference type="PROSITE-ProRule" id="PRU10007"/>
    </source>
</evidence>